<dbReference type="GO" id="GO:0000776">
    <property type="term" value="C:kinetochore"/>
    <property type="evidence" value="ECO:0000318"/>
    <property type="project" value="GO_Central"/>
</dbReference>
<evidence type="ECO:0000256" key="5">
    <source>
        <dbReference type="ARBA" id="ARBA00022701"/>
    </source>
</evidence>
<dbReference type="GO" id="GO:0008017">
    <property type="term" value="F:microtubule binding"/>
    <property type="evidence" value="ECO:0000318"/>
    <property type="project" value="GO_Central"/>
</dbReference>
<feature type="region of interest" description="Disordered" evidence="9">
    <location>
        <begin position="181"/>
        <end position="263"/>
    </location>
</feature>
<keyword evidence="6 8" id="KW-0175">Coiled coil</keyword>
<comment type="similarity">
    <text evidence="3">Belongs to the nudE family.</text>
</comment>
<protein>
    <submittedName>
        <fullName evidence="12">Nuclear distribution protein nudE homolog 1-like isoform X1</fullName>
    </submittedName>
</protein>
<evidence type="ECO:0000256" key="8">
    <source>
        <dbReference type="SAM" id="Coils"/>
    </source>
</evidence>
<dbReference type="GO" id="GO:0005871">
    <property type="term" value="C:kinesin complex"/>
    <property type="evidence" value="ECO:0000318"/>
    <property type="project" value="GO_Central"/>
</dbReference>
<dbReference type="GO" id="GO:0005813">
    <property type="term" value="C:centrosome"/>
    <property type="evidence" value="ECO:0000318"/>
    <property type="project" value="GO_Central"/>
</dbReference>
<feature type="compositionally biased region" description="Basic and acidic residues" evidence="9">
    <location>
        <begin position="194"/>
        <end position="213"/>
    </location>
</feature>
<dbReference type="GO" id="GO:0051642">
    <property type="term" value="P:centrosome localization"/>
    <property type="evidence" value="ECO:0000318"/>
    <property type="project" value="GO_Central"/>
</dbReference>
<evidence type="ECO:0000256" key="9">
    <source>
        <dbReference type="SAM" id="MobiDB-lite"/>
    </source>
</evidence>
<reference evidence="12" key="2">
    <citation type="submission" date="2025-08" db="UniProtKB">
        <authorList>
            <consortium name="RefSeq"/>
        </authorList>
    </citation>
    <scope>IDENTIFICATION</scope>
    <source>
        <strain evidence="12">S238N-H82</strain>
        <tissue evidence="12">Testes</tissue>
    </source>
</reference>
<feature type="region of interest" description="Disordered" evidence="9">
    <location>
        <begin position="350"/>
        <end position="385"/>
    </location>
</feature>
<dbReference type="GO" id="GO:0016477">
    <property type="term" value="P:cell migration"/>
    <property type="evidence" value="ECO:0000318"/>
    <property type="project" value="GO_Central"/>
</dbReference>
<keyword evidence="11" id="KW-1185">Reference proteome</keyword>
<dbReference type="InterPro" id="IPR033494">
    <property type="entry name" value="NUDE"/>
</dbReference>
<proteinExistence type="inferred from homology"/>
<dbReference type="Proteomes" id="UP000001554">
    <property type="component" value="Chromosome 13"/>
</dbReference>
<dbReference type="GO" id="GO:0000132">
    <property type="term" value="P:establishment of mitotic spindle orientation"/>
    <property type="evidence" value="ECO:0000318"/>
    <property type="project" value="GO_Central"/>
</dbReference>
<comment type="subcellular location">
    <subcellularLocation>
        <location evidence="2">Cytoplasm</location>
        <location evidence="2">Cytoskeleton</location>
        <location evidence="2">Microtubule organizing center</location>
        <location evidence="2">Centrosome</location>
    </subcellularLocation>
    <subcellularLocation>
        <location evidence="1">Cytoplasm</location>
        <location evidence="1">Cytoskeleton</location>
        <location evidence="1">Spindle</location>
    </subcellularLocation>
</comment>
<dbReference type="KEGG" id="bfo:118428436"/>
<evidence type="ECO:0000259" key="10">
    <source>
        <dbReference type="Pfam" id="PF04880"/>
    </source>
</evidence>
<dbReference type="GO" id="GO:0005819">
    <property type="term" value="C:spindle"/>
    <property type="evidence" value="ECO:0007669"/>
    <property type="project" value="UniProtKB-SubCell"/>
</dbReference>
<dbReference type="InterPro" id="IPR006964">
    <property type="entry name" value="NUDE_dom"/>
</dbReference>
<keyword evidence="5" id="KW-0493">Microtubule</keyword>
<evidence type="ECO:0000256" key="2">
    <source>
        <dbReference type="ARBA" id="ARBA00004300"/>
    </source>
</evidence>
<evidence type="ECO:0000256" key="7">
    <source>
        <dbReference type="ARBA" id="ARBA00023212"/>
    </source>
</evidence>
<organism evidence="11 12">
    <name type="scientific">Branchiostoma floridae</name>
    <name type="common">Florida lancelet</name>
    <name type="synonym">Amphioxus</name>
    <dbReference type="NCBI Taxonomy" id="7739"/>
    <lineage>
        <taxon>Eukaryota</taxon>
        <taxon>Metazoa</taxon>
        <taxon>Chordata</taxon>
        <taxon>Cephalochordata</taxon>
        <taxon>Leptocardii</taxon>
        <taxon>Amphioxiformes</taxon>
        <taxon>Branchiostomatidae</taxon>
        <taxon>Branchiostoma</taxon>
    </lineage>
</organism>
<dbReference type="OrthoDB" id="5877028at2759"/>
<dbReference type="AlphaFoldDB" id="A0A9J7M517"/>
<evidence type="ECO:0000313" key="11">
    <source>
        <dbReference type="Proteomes" id="UP000001554"/>
    </source>
</evidence>
<name>A0A9J7M517_BRAFL</name>
<sequence length="394" mass="44043">MDDEEVPTFSSPEAEIKYWKDLALELRQSVKDARDELDEFQEESRELEAELEAQLEQVEGKNRDLQNSCQRLQMEVESLKEKLEICQRESHQQITQLQDDLAQTMGMKEEMAKYIRELEQINDDLERAKRATVVSLEEFDGRLNQAIERNAFLESELEEKDQLMETIQRLKDEARDLRLELNVRPTPLSTSKEQAGEDKDEEKPDNDKVERRSRPTPISMPDNRAVLEKGISTTPPVGTPPPLRDRGSFSQMNGAASGSTPLTPSARISALNIVGDLLRKVGALESKLASCRNFVKDQPGSRSSGSKGPNSPSQPAGPSRPSDNILLPLCSVLSCCETSLVQAINTIKHDSPDRKGQATEQRVGVLPQSTGPGEDHSVNQDTVTDPKSFYQIAF</sequence>
<keyword evidence="7" id="KW-0206">Cytoskeleton</keyword>
<gene>
    <name evidence="12" type="primary">LOC118428436</name>
</gene>
<evidence type="ECO:0000256" key="6">
    <source>
        <dbReference type="ARBA" id="ARBA00023054"/>
    </source>
</evidence>
<dbReference type="GO" id="GO:0005874">
    <property type="term" value="C:microtubule"/>
    <property type="evidence" value="ECO:0007669"/>
    <property type="project" value="UniProtKB-KW"/>
</dbReference>
<feature type="region of interest" description="Disordered" evidence="9">
    <location>
        <begin position="295"/>
        <end position="322"/>
    </location>
</feature>
<dbReference type="Gene3D" id="6.10.250.1080">
    <property type="match status" value="1"/>
</dbReference>
<evidence type="ECO:0000256" key="3">
    <source>
        <dbReference type="ARBA" id="ARBA00007429"/>
    </source>
</evidence>
<dbReference type="GeneID" id="118428436"/>
<feature type="compositionally biased region" description="Polar residues" evidence="9">
    <location>
        <begin position="300"/>
        <end position="316"/>
    </location>
</feature>
<dbReference type="RefSeq" id="XP_035694389.1">
    <property type="nucleotide sequence ID" value="XM_035838496.1"/>
</dbReference>
<evidence type="ECO:0000256" key="4">
    <source>
        <dbReference type="ARBA" id="ARBA00022490"/>
    </source>
</evidence>
<dbReference type="PANTHER" id="PTHR10921:SF1">
    <property type="entry name" value="NUCLEAR DISTRIBUTION PROTEIN NUDE HOMOLOG"/>
    <property type="match status" value="1"/>
</dbReference>
<feature type="compositionally biased region" description="Polar residues" evidence="9">
    <location>
        <begin position="248"/>
        <end position="263"/>
    </location>
</feature>
<dbReference type="GO" id="GO:0007100">
    <property type="term" value="P:mitotic centrosome separation"/>
    <property type="evidence" value="ECO:0000318"/>
    <property type="project" value="GO_Central"/>
</dbReference>
<reference evidence="11" key="1">
    <citation type="journal article" date="2020" name="Nat. Ecol. Evol.">
        <title>Deeply conserved synteny resolves early events in vertebrate evolution.</title>
        <authorList>
            <person name="Simakov O."/>
            <person name="Marletaz F."/>
            <person name="Yue J.X."/>
            <person name="O'Connell B."/>
            <person name="Jenkins J."/>
            <person name="Brandt A."/>
            <person name="Calef R."/>
            <person name="Tung C.H."/>
            <person name="Huang T.K."/>
            <person name="Schmutz J."/>
            <person name="Satoh N."/>
            <person name="Yu J.K."/>
            <person name="Putnam N.H."/>
            <person name="Green R.E."/>
            <person name="Rokhsar D.S."/>
        </authorList>
    </citation>
    <scope>NUCLEOTIDE SEQUENCE [LARGE SCALE GENOMIC DNA]</scope>
    <source>
        <strain evidence="11">S238N-H82</strain>
    </source>
</reference>
<feature type="domain" description="NUDE" evidence="10">
    <location>
        <begin position="135"/>
        <end position="313"/>
    </location>
</feature>
<feature type="coiled-coil region" evidence="8">
    <location>
        <begin position="23"/>
        <end position="180"/>
    </location>
</feature>
<dbReference type="Pfam" id="PF04880">
    <property type="entry name" value="NUDE_C"/>
    <property type="match status" value="1"/>
</dbReference>
<keyword evidence="4" id="KW-0963">Cytoplasm</keyword>
<dbReference type="PANTHER" id="PTHR10921">
    <property type="entry name" value="NUCLEAR DISTRIBUTION PROTEIN NUDE HOMOLOG 1"/>
    <property type="match status" value="1"/>
</dbReference>
<evidence type="ECO:0000256" key="1">
    <source>
        <dbReference type="ARBA" id="ARBA00004186"/>
    </source>
</evidence>
<accession>A0A9J7M517</accession>
<dbReference type="GO" id="GO:0007059">
    <property type="term" value="P:chromosome segregation"/>
    <property type="evidence" value="ECO:0000318"/>
    <property type="project" value="GO_Central"/>
</dbReference>
<dbReference type="GO" id="GO:0047496">
    <property type="term" value="P:vesicle transport along microtubule"/>
    <property type="evidence" value="ECO:0000318"/>
    <property type="project" value="GO_Central"/>
</dbReference>
<evidence type="ECO:0000313" key="12">
    <source>
        <dbReference type="RefSeq" id="XP_035694389.1"/>
    </source>
</evidence>
<dbReference type="GO" id="GO:0007020">
    <property type="term" value="P:microtubule nucleation"/>
    <property type="evidence" value="ECO:0000318"/>
    <property type="project" value="GO_Central"/>
</dbReference>